<dbReference type="PROSITE" id="PS50127">
    <property type="entry name" value="UBC_2"/>
    <property type="match status" value="1"/>
</dbReference>
<name>A0A7C8PNP0_ORBOL</name>
<reference evidence="1 2" key="1">
    <citation type="submission" date="2019-03" db="EMBL/GenBank/DDBJ databases">
        <title>Nematode-trapping fungi genome.</title>
        <authorList>
            <person name="Vidal-Diez De Ulzurrun G."/>
        </authorList>
    </citation>
    <scope>NUCLEOTIDE SEQUENCE [LARGE SCALE GENOMIC DNA]</scope>
    <source>
        <strain evidence="1 2">TWF154</strain>
    </source>
</reference>
<dbReference type="EMBL" id="SOZJ01000002">
    <property type="protein sequence ID" value="TGJ71932.1"/>
    <property type="molecule type" value="Genomic_DNA"/>
</dbReference>
<dbReference type="AlphaFoldDB" id="A0A7C8PNP0"/>
<dbReference type="Proteomes" id="UP000297595">
    <property type="component" value="Unassembled WGS sequence"/>
</dbReference>
<dbReference type="Gene3D" id="3.10.110.10">
    <property type="entry name" value="Ubiquitin Conjugating Enzyme"/>
    <property type="match status" value="1"/>
</dbReference>
<dbReference type="Pfam" id="PF00179">
    <property type="entry name" value="UQ_con"/>
    <property type="match status" value="1"/>
</dbReference>
<proteinExistence type="predicted"/>
<comment type="caution">
    <text evidence="1">The sequence shown here is derived from an EMBL/GenBank/DDBJ whole genome shotgun (WGS) entry which is preliminary data.</text>
</comment>
<gene>
    <name evidence="1" type="primary">MMS2</name>
    <name evidence="1" type="ORF">EYR41_003855</name>
</gene>
<organism evidence="1 2">
    <name type="scientific">Orbilia oligospora</name>
    <name type="common">Nematode-trapping fungus</name>
    <name type="synonym">Arthrobotrys oligospora</name>
    <dbReference type="NCBI Taxonomy" id="2813651"/>
    <lineage>
        <taxon>Eukaryota</taxon>
        <taxon>Fungi</taxon>
        <taxon>Dikarya</taxon>
        <taxon>Ascomycota</taxon>
        <taxon>Pezizomycotina</taxon>
        <taxon>Orbiliomycetes</taxon>
        <taxon>Orbiliales</taxon>
        <taxon>Orbiliaceae</taxon>
        <taxon>Orbilia</taxon>
    </lineage>
</organism>
<dbReference type="InterPro" id="IPR000608">
    <property type="entry name" value="UBC"/>
</dbReference>
<dbReference type="SUPFAM" id="SSF54495">
    <property type="entry name" value="UBC-like"/>
    <property type="match status" value="1"/>
</dbReference>
<protein>
    <submittedName>
        <fullName evidence="1">E2 ubiquitin-conjugating protein mms2</fullName>
    </submittedName>
</protein>
<evidence type="ECO:0000313" key="2">
    <source>
        <dbReference type="Proteomes" id="UP000297595"/>
    </source>
</evidence>
<evidence type="ECO:0000313" key="1">
    <source>
        <dbReference type="EMBL" id="TGJ71932.1"/>
    </source>
</evidence>
<sequence length="171" mass="19285">MSAKVPRNFRLLEELEKGEKGQGSDACSLGLDDGNDIMMTNWNGTILGPPHVRNLALPALPLQNLLLLTFLPFCLLLTTIYTQSVHENRIYSVKLHCDEQYPDVPPTVQFLSRINLPCVSQEDGKVDPTKLQCLGNWKREYTMETVLLELRRFMASGNNKKLPQPPEGSTF</sequence>
<accession>A0A7C8PNP0</accession>
<dbReference type="InterPro" id="IPR016135">
    <property type="entry name" value="UBQ-conjugating_enzyme/RWD"/>
</dbReference>
<dbReference type="CDD" id="cd23807">
    <property type="entry name" value="UEV_UBE2V"/>
    <property type="match status" value="1"/>
</dbReference>
<dbReference type="PANTHER" id="PTHR24068">
    <property type="entry name" value="UBIQUITIN-CONJUGATING ENZYME E2"/>
    <property type="match status" value="1"/>
</dbReference>